<dbReference type="InterPro" id="IPR002347">
    <property type="entry name" value="SDR_fam"/>
</dbReference>
<proteinExistence type="predicted"/>
<dbReference type="AlphaFoldDB" id="G4TLF9"/>
<reference evidence="2 3" key="1">
    <citation type="journal article" date="2011" name="PLoS Pathog.">
        <title>Endophytic Life Strategies Decoded by Genome and Transcriptome Analyses of the Mutualistic Root Symbiont Piriformospora indica.</title>
        <authorList>
            <person name="Zuccaro A."/>
            <person name="Lahrmann U."/>
            <person name="Guldener U."/>
            <person name="Langen G."/>
            <person name="Pfiffi S."/>
            <person name="Biedenkopf D."/>
            <person name="Wong P."/>
            <person name="Samans B."/>
            <person name="Grimm C."/>
            <person name="Basiewicz M."/>
            <person name="Murat C."/>
            <person name="Martin F."/>
            <person name="Kogel K.H."/>
        </authorList>
    </citation>
    <scope>NUCLEOTIDE SEQUENCE [LARGE SCALE GENOMIC DNA]</scope>
    <source>
        <strain evidence="2 3">DSM 11827</strain>
    </source>
</reference>
<dbReference type="SUPFAM" id="SSF51735">
    <property type="entry name" value="NAD(P)-binding Rossmann-fold domains"/>
    <property type="match status" value="1"/>
</dbReference>
<dbReference type="PANTHER" id="PTHR47534:SF3">
    <property type="entry name" value="ALCOHOL DEHYDROGENASE-LIKE C-TERMINAL DOMAIN-CONTAINING PROTEIN"/>
    <property type="match status" value="1"/>
</dbReference>
<dbReference type="EMBL" id="CAFZ01000150">
    <property type="protein sequence ID" value="CCA72154.1"/>
    <property type="molecule type" value="Genomic_DNA"/>
</dbReference>
<dbReference type="OMA" id="AHMNTVA"/>
<sequence>MFYWMPSRSNIAAATVANALFQPTRRPVGLFFGGTSGIGQAMAEQLARQTNGRAHIVLLGRNEQAAQKIIDGFPKTDASTPEDQASKYSFVKVDATSMSSVRDAAATLSKELDKVNFIVATTGFLSMKGRDETSEGIDKKLACNFYARFRFVHDLLPLVQKAAEGGETTGVMSVLSAGRGGPVELDNLGLVRGYSLARGETHAVTYNDAAIEEFAARYPQIRFYHSFPGVVTTPGAKAFPGASLILPAIKFMTFSPQECAQIMWWRLWSNEYPWTSGAHQINHRGLEVTHNPYVTEQTQKAIWEHAIQMTSPYA</sequence>
<comment type="caution">
    <text evidence="2">The sequence shown here is derived from an EMBL/GenBank/DDBJ whole genome shotgun (WGS) entry which is preliminary data.</text>
</comment>
<evidence type="ECO:0008006" key="4">
    <source>
        <dbReference type="Google" id="ProtNLM"/>
    </source>
</evidence>
<evidence type="ECO:0000256" key="1">
    <source>
        <dbReference type="ARBA" id="ARBA00023002"/>
    </source>
</evidence>
<dbReference type="GO" id="GO:0016491">
    <property type="term" value="F:oxidoreductase activity"/>
    <property type="evidence" value="ECO:0007669"/>
    <property type="project" value="UniProtKB-KW"/>
</dbReference>
<dbReference type="HOGENOM" id="CLU_044999_1_0_1"/>
<dbReference type="Pfam" id="PF00106">
    <property type="entry name" value="adh_short"/>
    <property type="match status" value="1"/>
</dbReference>
<dbReference type="InterPro" id="IPR036291">
    <property type="entry name" value="NAD(P)-bd_dom_sf"/>
</dbReference>
<accession>G4TLF9</accession>
<dbReference type="eggNOG" id="ENOG502S1GS">
    <property type="taxonomic scope" value="Eukaryota"/>
</dbReference>
<dbReference type="PANTHER" id="PTHR47534">
    <property type="entry name" value="YALI0E05731P"/>
    <property type="match status" value="1"/>
</dbReference>
<dbReference type="STRING" id="1109443.G4TLF9"/>
<keyword evidence="3" id="KW-1185">Reference proteome</keyword>
<protein>
    <recommendedName>
        <fullName evidence="4">NAD(P)-binding protein</fullName>
    </recommendedName>
</protein>
<keyword evidence="1" id="KW-0560">Oxidoreductase</keyword>
<dbReference type="InParanoid" id="G4TLF9"/>
<dbReference type="InterPro" id="IPR052228">
    <property type="entry name" value="Sec_Metab_Biosynth_Oxidored"/>
</dbReference>
<evidence type="ECO:0000313" key="3">
    <source>
        <dbReference type="Proteomes" id="UP000007148"/>
    </source>
</evidence>
<dbReference type="OrthoDB" id="2898509at2759"/>
<organism evidence="2 3">
    <name type="scientific">Serendipita indica (strain DSM 11827)</name>
    <name type="common">Root endophyte fungus</name>
    <name type="synonym">Piriformospora indica</name>
    <dbReference type="NCBI Taxonomy" id="1109443"/>
    <lineage>
        <taxon>Eukaryota</taxon>
        <taxon>Fungi</taxon>
        <taxon>Dikarya</taxon>
        <taxon>Basidiomycota</taxon>
        <taxon>Agaricomycotina</taxon>
        <taxon>Agaricomycetes</taxon>
        <taxon>Sebacinales</taxon>
        <taxon>Serendipitaceae</taxon>
        <taxon>Serendipita</taxon>
    </lineage>
</organism>
<dbReference type="Gene3D" id="3.40.50.720">
    <property type="entry name" value="NAD(P)-binding Rossmann-like Domain"/>
    <property type="match status" value="1"/>
</dbReference>
<name>G4TLF9_SERID</name>
<dbReference type="Proteomes" id="UP000007148">
    <property type="component" value="Unassembled WGS sequence"/>
</dbReference>
<evidence type="ECO:0000313" key="2">
    <source>
        <dbReference type="EMBL" id="CCA72154.1"/>
    </source>
</evidence>
<gene>
    <name evidence="2" type="ORF">PIIN_06089</name>
</gene>